<comment type="caution">
    <text evidence="2">The sequence shown here is derived from an EMBL/GenBank/DDBJ whole genome shotgun (WGS) entry which is preliminary data.</text>
</comment>
<protein>
    <submittedName>
        <fullName evidence="2">Uncharacterized protein</fullName>
    </submittedName>
</protein>
<feature type="region of interest" description="Disordered" evidence="1">
    <location>
        <begin position="54"/>
        <end position="113"/>
    </location>
</feature>
<feature type="compositionally biased region" description="Basic and acidic residues" evidence="1">
    <location>
        <begin position="90"/>
        <end position="99"/>
    </location>
</feature>
<keyword evidence="3" id="KW-1185">Reference proteome</keyword>
<organism evidence="2 3">
    <name type="scientific">Araneus ventricosus</name>
    <name type="common">Orbweaver spider</name>
    <name type="synonym">Epeira ventricosa</name>
    <dbReference type="NCBI Taxonomy" id="182803"/>
    <lineage>
        <taxon>Eukaryota</taxon>
        <taxon>Metazoa</taxon>
        <taxon>Ecdysozoa</taxon>
        <taxon>Arthropoda</taxon>
        <taxon>Chelicerata</taxon>
        <taxon>Arachnida</taxon>
        <taxon>Araneae</taxon>
        <taxon>Araneomorphae</taxon>
        <taxon>Entelegynae</taxon>
        <taxon>Araneoidea</taxon>
        <taxon>Araneidae</taxon>
        <taxon>Araneus</taxon>
    </lineage>
</organism>
<evidence type="ECO:0000313" key="3">
    <source>
        <dbReference type="Proteomes" id="UP000499080"/>
    </source>
</evidence>
<evidence type="ECO:0000256" key="1">
    <source>
        <dbReference type="SAM" id="MobiDB-lite"/>
    </source>
</evidence>
<gene>
    <name evidence="2" type="ORF">AVEN_17926_2</name>
</gene>
<dbReference type="AlphaFoldDB" id="A0A4Y2G1N7"/>
<accession>A0A4Y2G1N7</accession>
<proteinExistence type="predicted"/>
<dbReference type="EMBL" id="BGPR01001141">
    <property type="protein sequence ID" value="GBM46539.1"/>
    <property type="molecule type" value="Genomic_DNA"/>
</dbReference>
<sequence length="191" mass="20374">MYKGLLHAKSYIVAKRPPVGVAWKFGEGAASSGVVLVFSPRFRITSTNTGTISVNRCRRNPPPESGASSLGKCSRPETFSGAGTDGNCWEQDRDYRRDGQTPPSGTSTEDDGELCYGATQCHHEAPHAPSSEWPVASSFVRYSKGQRLLLCSWLGSRCAHGGSAHGEVVDTHTLAPLMVGSRYAYGGSAHG</sequence>
<dbReference type="Proteomes" id="UP000499080">
    <property type="component" value="Unassembled WGS sequence"/>
</dbReference>
<name>A0A4Y2G1N7_ARAVE</name>
<evidence type="ECO:0000313" key="2">
    <source>
        <dbReference type="EMBL" id="GBM46539.1"/>
    </source>
</evidence>
<reference evidence="2 3" key="1">
    <citation type="journal article" date="2019" name="Sci. Rep.">
        <title>Orb-weaving spider Araneus ventricosus genome elucidates the spidroin gene catalogue.</title>
        <authorList>
            <person name="Kono N."/>
            <person name="Nakamura H."/>
            <person name="Ohtoshi R."/>
            <person name="Moran D.A.P."/>
            <person name="Shinohara A."/>
            <person name="Yoshida Y."/>
            <person name="Fujiwara M."/>
            <person name="Mori M."/>
            <person name="Tomita M."/>
            <person name="Arakawa K."/>
        </authorList>
    </citation>
    <scope>NUCLEOTIDE SEQUENCE [LARGE SCALE GENOMIC DNA]</scope>
</reference>